<organism evidence="2 3">
    <name type="scientific">Mycena metata</name>
    <dbReference type="NCBI Taxonomy" id="1033252"/>
    <lineage>
        <taxon>Eukaryota</taxon>
        <taxon>Fungi</taxon>
        <taxon>Dikarya</taxon>
        <taxon>Basidiomycota</taxon>
        <taxon>Agaricomycotina</taxon>
        <taxon>Agaricomycetes</taxon>
        <taxon>Agaricomycetidae</taxon>
        <taxon>Agaricales</taxon>
        <taxon>Marasmiineae</taxon>
        <taxon>Mycenaceae</taxon>
        <taxon>Mycena</taxon>
    </lineage>
</organism>
<proteinExistence type="predicted"/>
<dbReference type="AlphaFoldDB" id="A0AAD7KC54"/>
<dbReference type="EMBL" id="JARKIB010000003">
    <property type="protein sequence ID" value="KAJ7782707.1"/>
    <property type="molecule type" value="Genomic_DNA"/>
</dbReference>
<keyword evidence="1" id="KW-0472">Membrane</keyword>
<reference evidence="2" key="1">
    <citation type="submission" date="2023-03" db="EMBL/GenBank/DDBJ databases">
        <title>Massive genome expansion in bonnet fungi (Mycena s.s.) driven by repeated elements and novel gene families across ecological guilds.</title>
        <authorList>
            <consortium name="Lawrence Berkeley National Laboratory"/>
            <person name="Harder C.B."/>
            <person name="Miyauchi S."/>
            <person name="Viragh M."/>
            <person name="Kuo A."/>
            <person name="Thoen E."/>
            <person name="Andreopoulos B."/>
            <person name="Lu D."/>
            <person name="Skrede I."/>
            <person name="Drula E."/>
            <person name="Henrissat B."/>
            <person name="Morin E."/>
            <person name="Kohler A."/>
            <person name="Barry K."/>
            <person name="LaButti K."/>
            <person name="Morin E."/>
            <person name="Salamov A."/>
            <person name="Lipzen A."/>
            <person name="Mereny Z."/>
            <person name="Hegedus B."/>
            <person name="Baldrian P."/>
            <person name="Stursova M."/>
            <person name="Weitz H."/>
            <person name="Taylor A."/>
            <person name="Grigoriev I.V."/>
            <person name="Nagy L.G."/>
            <person name="Martin F."/>
            <person name="Kauserud H."/>
        </authorList>
    </citation>
    <scope>NUCLEOTIDE SEQUENCE</scope>
    <source>
        <strain evidence="2">CBHHK182m</strain>
    </source>
</reference>
<keyword evidence="1" id="KW-1133">Transmembrane helix</keyword>
<gene>
    <name evidence="2" type="ORF">B0H16DRAFT_1494020</name>
</gene>
<keyword evidence="1" id="KW-0812">Transmembrane</keyword>
<keyword evidence="3" id="KW-1185">Reference proteome</keyword>
<sequence length="80" mass="8460">MCHLVLAFGFCGTSARYPSAPRSAPVISPIHASNWGWVNFSYGFTMGAFGIATGFWKDARATGRLFGGARKNGGSMLAAQ</sequence>
<evidence type="ECO:0000256" key="1">
    <source>
        <dbReference type="SAM" id="Phobius"/>
    </source>
</evidence>
<evidence type="ECO:0000313" key="3">
    <source>
        <dbReference type="Proteomes" id="UP001215598"/>
    </source>
</evidence>
<dbReference type="Proteomes" id="UP001215598">
    <property type="component" value="Unassembled WGS sequence"/>
</dbReference>
<protein>
    <submittedName>
        <fullName evidence="2">Uncharacterized protein</fullName>
    </submittedName>
</protein>
<evidence type="ECO:0000313" key="2">
    <source>
        <dbReference type="EMBL" id="KAJ7782707.1"/>
    </source>
</evidence>
<feature type="transmembrane region" description="Helical" evidence="1">
    <location>
        <begin position="39"/>
        <end position="56"/>
    </location>
</feature>
<name>A0AAD7KC54_9AGAR</name>
<accession>A0AAD7KC54</accession>
<comment type="caution">
    <text evidence="2">The sequence shown here is derived from an EMBL/GenBank/DDBJ whole genome shotgun (WGS) entry which is preliminary data.</text>
</comment>